<protein>
    <recommendedName>
        <fullName evidence="1">DUF3806 domain-containing protein</fullName>
    </recommendedName>
</protein>
<dbReference type="AlphaFoldDB" id="A0A6S7A771"/>
<dbReference type="Gene3D" id="1.20.120.1090">
    <property type="match status" value="1"/>
</dbReference>
<dbReference type="InterPro" id="IPR024266">
    <property type="entry name" value="DUF3806"/>
</dbReference>
<evidence type="ECO:0000313" key="3">
    <source>
        <dbReference type="Proteomes" id="UP000494269"/>
    </source>
</evidence>
<organism evidence="2 3">
    <name type="scientific">Achromobacter kerstersii</name>
    <dbReference type="NCBI Taxonomy" id="1353890"/>
    <lineage>
        <taxon>Bacteria</taxon>
        <taxon>Pseudomonadati</taxon>
        <taxon>Pseudomonadota</taxon>
        <taxon>Betaproteobacteria</taxon>
        <taxon>Burkholderiales</taxon>
        <taxon>Alcaligenaceae</taxon>
        <taxon>Achromobacter</taxon>
    </lineage>
</organism>
<keyword evidence="3" id="KW-1185">Reference proteome</keyword>
<sequence length="146" mass="16251">MTQEMTADFQPLPTSTLEYMQARRAQLHALVALNFPDSELTHSAADFELLQRIVDADLLEAEDVAGWEAMGIAFGDGLTTMVPGLAWAQVTDQFGTDAVLRYQATTLQIGVVTMLLKRAEANEVINVAHLAQWLKTFIEDKAHEYR</sequence>
<gene>
    <name evidence="2" type="ORF">LMG3441_03542</name>
</gene>
<evidence type="ECO:0000259" key="1">
    <source>
        <dbReference type="Pfam" id="PF12713"/>
    </source>
</evidence>
<name>A0A6S7A771_9BURK</name>
<evidence type="ECO:0000313" key="2">
    <source>
        <dbReference type="EMBL" id="CAB3717288.1"/>
    </source>
</evidence>
<dbReference type="EMBL" id="CADIJQ010000005">
    <property type="protein sequence ID" value="CAB3717288.1"/>
    <property type="molecule type" value="Genomic_DNA"/>
</dbReference>
<dbReference type="Proteomes" id="UP000494269">
    <property type="component" value="Unassembled WGS sequence"/>
</dbReference>
<reference evidence="2 3" key="1">
    <citation type="submission" date="2020-04" db="EMBL/GenBank/DDBJ databases">
        <authorList>
            <person name="De Canck E."/>
        </authorList>
    </citation>
    <scope>NUCLEOTIDE SEQUENCE [LARGE SCALE GENOMIC DNA]</scope>
    <source>
        <strain evidence="2 3">LMG 3441</strain>
    </source>
</reference>
<proteinExistence type="predicted"/>
<feature type="domain" description="DUF3806" evidence="1">
    <location>
        <begin position="46"/>
        <end position="128"/>
    </location>
</feature>
<dbReference type="Pfam" id="PF12713">
    <property type="entry name" value="DUF3806"/>
    <property type="match status" value="1"/>
</dbReference>
<dbReference type="RefSeq" id="WP_054420969.1">
    <property type="nucleotide sequence ID" value="NZ_CADIJQ010000005.1"/>
</dbReference>
<accession>A0A6S7A771</accession>